<dbReference type="GO" id="GO:0003677">
    <property type="term" value="F:DNA binding"/>
    <property type="evidence" value="ECO:0007669"/>
    <property type="project" value="UniProtKB-KW"/>
</dbReference>
<gene>
    <name evidence="3" type="ORF">V1264_010130</name>
</gene>
<proteinExistence type="predicted"/>
<dbReference type="CDD" id="cd09275">
    <property type="entry name" value="RNase_HI_RT_DIRS1"/>
    <property type="match status" value="1"/>
</dbReference>
<evidence type="ECO:0000313" key="4">
    <source>
        <dbReference type="Proteomes" id="UP001374579"/>
    </source>
</evidence>
<feature type="compositionally biased region" description="Basic residues" evidence="2">
    <location>
        <begin position="221"/>
        <end position="231"/>
    </location>
</feature>
<feature type="region of interest" description="Disordered" evidence="2">
    <location>
        <begin position="213"/>
        <end position="247"/>
    </location>
</feature>
<keyword evidence="4" id="KW-1185">Reference proteome</keyword>
<protein>
    <submittedName>
        <fullName evidence="3">Uncharacterized protein</fullName>
    </submittedName>
</protein>
<accession>A0AAN9ANT3</accession>
<evidence type="ECO:0000256" key="2">
    <source>
        <dbReference type="SAM" id="MobiDB-lite"/>
    </source>
</evidence>
<evidence type="ECO:0000256" key="1">
    <source>
        <dbReference type="ARBA" id="ARBA00023125"/>
    </source>
</evidence>
<dbReference type="PANTHER" id="PTHR33050:SF7">
    <property type="entry name" value="RIBONUCLEASE H"/>
    <property type="match status" value="1"/>
</dbReference>
<dbReference type="InterPro" id="IPR052055">
    <property type="entry name" value="Hepadnavirus_pol/RT"/>
</dbReference>
<evidence type="ECO:0000313" key="3">
    <source>
        <dbReference type="EMBL" id="KAK7090315.1"/>
    </source>
</evidence>
<dbReference type="EMBL" id="JBAMIC010000024">
    <property type="protein sequence ID" value="KAK7090315.1"/>
    <property type="molecule type" value="Genomic_DNA"/>
</dbReference>
<dbReference type="SUPFAM" id="SSF47823">
    <property type="entry name" value="lambda integrase-like, N-terminal domain"/>
    <property type="match status" value="1"/>
</dbReference>
<name>A0AAN9ANT3_9CAEN</name>
<reference evidence="3 4" key="1">
    <citation type="submission" date="2024-02" db="EMBL/GenBank/DDBJ databases">
        <title>Chromosome-scale genome assembly of the rough periwinkle Littorina saxatilis.</title>
        <authorList>
            <person name="De Jode A."/>
            <person name="Faria R."/>
            <person name="Formenti G."/>
            <person name="Sims Y."/>
            <person name="Smith T.P."/>
            <person name="Tracey A."/>
            <person name="Wood J.M.D."/>
            <person name="Zagrodzka Z.B."/>
            <person name="Johannesson K."/>
            <person name="Butlin R.K."/>
            <person name="Leder E.H."/>
        </authorList>
    </citation>
    <scope>NUCLEOTIDE SEQUENCE [LARGE SCALE GENOMIC DNA]</scope>
    <source>
        <strain evidence="3">Snail1</strain>
        <tissue evidence="3">Muscle</tissue>
    </source>
</reference>
<dbReference type="Proteomes" id="UP001374579">
    <property type="component" value="Unassembled WGS sequence"/>
</dbReference>
<keyword evidence="1" id="KW-0238">DNA-binding</keyword>
<dbReference type="AlphaFoldDB" id="A0AAN9ANT3"/>
<comment type="caution">
    <text evidence="3">The sequence shown here is derived from an EMBL/GenBank/DDBJ whole genome shotgun (WGS) entry which is preliminary data.</text>
</comment>
<dbReference type="PANTHER" id="PTHR33050">
    <property type="entry name" value="REVERSE TRANSCRIPTASE DOMAIN-CONTAINING PROTEIN"/>
    <property type="match status" value="1"/>
</dbReference>
<dbReference type="Gene3D" id="1.10.150.130">
    <property type="match status" value="1"/>
</dbReference>
<organism evidence="3 4">
    <name type="scientific">Littorina saxatilis</name>
    <dbReference type="NCBI Taxonomy" id="31220"/>
    <lineage>
        <taxon>Eukaryota</taxon>
        <taxon>Metazoa</taxon>
        <taxon>Spiralia</taxon>
        <taxon>Lophotrochozoa</taxon>
        <taxon>Mollusca</taxon>
        <taxon>Gastropoda</taxon>
        <taxon>Caenogastropoda</taxon>
        <taxon>Littorinimorpha</taxon>
        <taxon>Littorinoidea</taxon>
        <taxon>Littorinidae</taxon>
        <taxon>Littorina</taxon>
    </lineage>
</organism>
<sequence length="329" mass="36034">MEGWGAHLSVHTASGLWNMTQSSWHINALELEAVFLGLQSFLSLVTDKHVRVRTDNTTVAAYINRQGGSRSLTLSGKACQILIWCSQHRILLSAKYLPGSLNVLADSLSRSSSVIHTEWTLTHQALQRLWLRVNKPMVDLFATRFSRRLPVFVSPFPDPEAWKVNALEIDWSGLMAYVFPAVQTLEQGSEEGGHRTALPGVGSPLVAQPTIVSRSSLSRGRSSHSSRRQKGRTGSAKIGSTSREPPIAEASRVDTVMVALRRSGASDSTLEFVQKAHRVSTGSVYSSHWSAWVKWCSGNGVNPTSPRSMQVANHLSWLAAQGISPSSLR</sequence>
<dbReference type="InterPro" id="IPR010998">
    <property type="entry name" value="Integrase_recombinase_N"/>
</dbReference>